<dbReference type="NCBIfam" id="TIGR01590">
    <property type="entry name" value="yir-bir-cir_Pla"/>
    <property type="match status" value="1"/>
</dbReference>
<feature type="transmembrane region" description="Helical" evidence="1">
    <location>
        <begin position="269"/>
        <end position="287"/>
    </location>
</feature>
<evidence type="ECO:0000256" key="1">
    <source>
        <dbReference type="SAM" id="Phobius"/>
    </source>
</evidence>
<dbReference type="Proteomes" id="UP000008553">
    <property type="component" value="Unassembled WGS sequence"/>
</dbReference>
<gene>
    <name evidence="2" type="ORF">PY06340</name>
</gene>
<dbReference type="PaxDb" id="73239-Q7RB09"/>
<keyword evidence="1" id="KW-0812">Transmembrane</keyword>
<sequence length="311" mass="35652">MHNTICFFIDKTFYLFECGKFDYLRTYLPDELGETGTLNFDENKDLIQYCPEKDSGENKCNNNLDKITAGFLWLLEQCYSTLTSKDYIENNTNAFFLYIISWFSYKLKQIKGGEFTTINELYNKNVKDSGKYTKFIREAYTIGELKGFMDKRNDLLNINIEDLSKFYDAFKLICSMHGNVSTNTIGDTLSDNANSFIDTYIELNNNHNVEGIARNKILPVLSTDYDNLKNACTKKGANCKDLSFLPEITTKFSAQISGDTSDSSIGNRLFTVLSIFGAIAFFLGISYKVNNKELKKNYYIYANINKQPYVS</sequence>
<evidence type="ECO:0000313" key="3">
    <source>
        <dbReference type="Proteomes" id="UP000008553"/>
    </source>
</evidence>
<keyword evidence="1" id="KW-0472">Membrane</keyword>
<dbReference type="AlphaFoldDB" id="Q7RB09"/>
<organism evidence="2 3">
    <name type="scientific">Plasmodium yoelii yoelii</name>
    <dbReference type="NCBI Taxonomy" id="73239"/>
    <lineage>
        <taxon>Eukaryota</taxon>
        <taxon>Sar</taxon>
        <taxon>Alveolata</taxon>
        <taxon>Apicomplexa</taxon>
        <taxon>Aconoidasida</taxon>
        <taxon>Haemosporida</taxon>
        <taxon>Plasmodiidae</taxon>
        <taxon>Plasmodium</taxon>
        <taxon>Plasmodium (Vinckeia)</taxon>
    </lineage>
</organism>
<dbReference type="EMBL" id="AABL01002130">
    <property type="protein sequence ID" value="EAA18538.1"/>
    <property type="molecule type" value="Genomic_DNA"/>
</dbReference>
<proteinExistence type="predicted"/>
<dbReference type="InterPro" id="IPR006477">
    <property type="entry name" value="Yir_bir_cir"/>
</dbReference>
<dbReference type="Pfam" id="PF06022">
    <property type="entry name" value="Cir_Bir_Yir"/>
    <property type="match status" value="1"/>
</dbReference>
<reference evidence="2 3" key="1">
    <citation type="journal article" date="2002" name="Nature">
        <title>Genome sequence and comparative analysis of the model rodent malaria parasite Plasmodium yoelii yoelii.</title>
        <authorList>
            <person name="Carlton J.M."/>
            <person name="Angiuoli S.V."/>
            <person name="Suh B.B."/>
            <person name="Kooij T.W."/>
            <person name="Pertea M."/>
            <person name="Silva J.C."/>
            <person name="Ermolaeva M.D."/>
            <person name="Allen J.E."/>
            <person name="Selengut J.D."/>
            <person name="Koo H.L."/>
            <person name="Peterson J.D."/>
            <person name="Pop M."/>
            <person name="Kosack D.S."/>
            <person name="Shumway M.F."/>
            <person name="Bidwell S.L."/>
            <person name="Shallom S.J."/>
            <person name="van Aken S.E."/>
            <person name="Riedmuller S.B."/>
            <person name="Feldblyum T.V."/>
            <person name="Cho J.K."/>
            <person name="Quackenbush J."/>
            <person name="Sedegah M."/>
            <person name="Shoaibi A."/>
            <person name="Cummings L.M."/>
            <person name="Florens L."/>
            <person name="Yates J.R."/>
            <person name="Raine J.D."/>
            <person name="Sinden R.E."/>
            <person name="Harris M.A."/>
            <person name="Cunningham D.A."/>
            <person name="Preiser P.R."/>
            <person name="Bergman L.W."/>
            <person name="Vaidya A.B."/>
            <person name="van Lin L.H."/>
            <person name="Janse C.J."/>
            <person name="Waters A.P."/>
            <person name="Smith H.O."/>
            <person name="White O.R."/>
            <person name="Salzberg S.L."/>
            <person name="Venter J.C."/>
            <person name="Fraser C.M."/>
            <person name="Hoffman S.L."/>
            <person name="Gardner M.J."/>
            <person name="Carucci D.J."/>
        </authorList>
    </citation>
    <scope>NUCLEOTIDE SEQUENCE [LARGE SCALE GENOMIC DNA]</scope>
    <source>
        <strain evidence="2 3">17XNL</strain>
    </source>
</reference>
<name>Q7RB09_PLAYO</name>
<dbReference type="InParanoid" id="Q7RB09"/>
<evidence type="ECO:0000313" key="2">
    <source>
        <dbReference type="EMBL" id="EAA18538.1"/>
    </source>
</evidence>
<keyword evidence="3" id="KW-1185">Reference proteome</keyword>
<accession>Q7RB09</accession>
<comment type="caution">
    <text evidence="2">The sequence shown here is derived from an EMBL/GenBank/DDBJ whole genome shotgun (WGS) entry which is preliminary data.</text>
</comment>
<keyword evidence="1" id="KW-1133">Transmembrane helix</keyword>
<protein>
    <submittedName>
        <fullName evidence="2">Yir2 protein</fullName>
    </submittedName>
</protein>